<reference evidence="7" key="1">
    <citation type="journal article" date="2014" name="Genome Biol.">
        <title>Genome analysis of a major urban malaria vector mosquito, Anopheles stephensi.</title>
        <authorList>
            <person name="Jiang X."/>
            <person name="Peery A."/>
            <person name="Hall A.B."/>
            <person name="Sharma A."/>
            <person name="Chen X.G."/>
            <person name="Waterhouse R.M."/>
            <person name="Komissarov A."/>
            <person name="Riehle M.M."/>
            <person name="Shouche Y."/>
            <person name="Sharakhova M.V."/>
            <person name="Lawson D."/>
            <person name="Pakpour N."/>
            <person name="Arensburger P."/>
            <person name="Davidson V.L."/>
            <person name="Eiglmeier K."/>
            <person name="Emrich S."/>
            <person name="George P."/>
            <person name="Kennedy R.C."/>
            <person name="Mane S.P."/>
            <person name="Maslen G."/>
            <person name="Oringanje C."/>
            <person name="Qi Y."/>
            <person name="Settlage R."/>
            <person name="Tojo M."/>
            <person name="Tubio J.M."/>
            <person name="Unger M.F."/>
            <person name="Wang B."/>
            <person name="Vernick K.D."/>
            <person name="Ribeiro J.M."/>
            <person name="James A.A."/>
            <person name="Michel K."/>
            <person name="Riehle M.A."/>
            <person name="Luckhart S."/>
            <person name="Sharakhov I.V."/>
            <person name="Tu Z."/>
        </authorList>
    </citation>
    <scope>NUCLEOTIDE SEQUENCE [LARGE SCALE GENOMIC DNA]</scope>
    <source>
        <strain evidence="7">Indian</strain>
    </source>
</reference>
<dbReference type="GO" id="GO:0000981">
    <property type="term" value="F:DNA-binding transcription factor activity, RNA polymerase II-specific"/>
    <property type="evidence" value="ECO:0007669"/>
    <property type="project" value="TreeGrafter"/>
</dbReference>
<feature type="compositionally biased region" description="Polar residues" evidence="5">
    <location>
        <begin position="523"/>
        <end position="538"/>
    </location>
</feature>
<keyword evidence="2 4" id="KW-0238">DNA-binding</keyword>
<dbReference type="InterPro" id="IPR030456">
    <property type="entry name" value="TF_fork_head_CS_2"/>
</dbReference>
<evidence type="ECO:0000256" key="4">
    <source>
        <dbReference type="PROSITE-ProRule" id="PRU00089"/>
    </source>
</evidence>
<dbReference type="SUPFAM" id="SSF46785">
    <property type="entry name" value="Winged helix' DNA-binding domain"/>
    <property type="match status" value="1"/>
</dbReference>
<dbReference type="InterPro" id="IPR018122">
    <property type="entry name" value="TF_fork_head_CS_1"/>
</dbReference>
<dbReference type="PANTHER" id="PTHR11829">
    <property type="entry name" value="FORKHEAD BOX PROTEIN"/>
    <property type="match status" value="1"/>
</dbReference>
<evidence type="ECO:0000256" key="3">
    <source>
        <dbReference type="ARBA" id="ARBA00023242"/>
    </source>
</evidence>
<feature type="region of interest" description="Disordered" evidence="5">
    <location>
        <begin position="130"/>
        <end position="163"/>
    </location>
</feature>
<evidence type="ECO:0000256" key="5">
    <source>
        <dbReference type="SAM" id="MobiDB-lite"/>
    </source>
</evidence>
<dbReference type="SMART" id="SM00339">
    <property type="entry name" value="FH"/>
    <property type="match status" value="1"/>
</dbReference>
<dbReference type="PROSITE" id="PS50039">
    <property type="entry name" value="FORK_HEAD_3"/>
    <property type="match status" value="1"/>
</dbReference>
<dbReference type="Proteomes" id="UP000076408">
    <property type="component" value="Unassembled WGS sequence"/>
</dbReference>
<accession>A0A182YJG7</accession>
<dbReference type="VEuPathDB" id="VectorBase:ASTEI08603"/>
<dbReference type="InterPro" id="IPR036390">
    <property type="entry name" value="WH_DNA-bd_sf"/>
</dbReference>
<proteinExistence type="predicted"/>
<comment type="subcellular location">
    <subcellularLocation>
        <location evidence="4">Nucleus</location>
    </subcellularLocation>
</comment>
<sequence length="580" mass="61885">MLPYSSYAAAIQQIQSLNHDLALFNQHGAHYLQHPEHSAATLGNSYFGLNNWSLPFSFLKSVHRPEKPPFSYIALIAMAISSAPNQRLTLSGIYKYIMDNFPYYRENRQGWQNSIRHNLSLNDCFIKVPRDKTSGGGHSKGQPADDPSASGDGGGGGGGSGAGAGAGGKGSYWMLDPSANDMFEQGNYRRRRTRRQRNAKLILNGHFQGSPFALAFPPAGPSAGDFMGTSTHLPHGPITGGRRTEGTTTDLHHLIVRNDLIQQPSADLSDPGMVLLGPGCYHHHAPYVHGASSASALLSAGLVGDSTASLDPTSLADKNGPGRSGKQRGSWSPSGCHIKKRCDDEKTHPHPTGDGDETSEEFSELPSTLSEGEYENELNALNPAGERHPPVQRTRTRKSDNCLDQHELSASVHFSAHALDAFLLGELSGLRVRGCELTAPFAYTNTTLTGSSPDGQSSNSGEFRTVTPDQTGFAAFCDGLCSTPESASQPTLPPAASSEIFVPSEYGVPSRARADCPGVPAVTNGSSANNPRQPSGSVRQRESPKVGSPVAVTDRLVVRGTKVGSLKSSNFTIESIMRRD</sequence>
<name>A0A182YJG7_ANOST</name>
<dbReference type="GO" id="GO:0009653">
    <property type="term" value="P:anatomical structure morphogenesis"/>
    <property type="evidence" value="ECO:0007669"/>
    <property type="project" value="TreeGrafter"/>
</dbReference>
<evidence type="ECO:0000256" key="1">
    <source>
        <dbReference type="ARBA" id="ARBA00022473"/>
    </source>
</evidence>
<evidence type="ECO:0000256" key="2">
    <source>
        <dbReference type="ARBA" id="ARBA00023125"/>
    </source>
</evidence>
<feature type="compositionally biased region" description="Acidic residues" evidence="5">
    <location>
        <begin position="354"/>
        <end position="363"/>
    </location>
</feature>
<feature type="compositionally biased region" description="Basic and acidic residues" evidence="5">
    <location>
        <begin position="341"/>
        <end position="353"/>
    </location>
</feature>
<dbReference type="EnsemblMetazoa" id="ASTEI08603-RA">
    <property type="protein sequence ID" value="ASTEI08603-PA"/>
    <property type="gene ID" value="ASTEI08603"/>
</dbReference>
<dbReference type="AlphaFoldDB" id="A0A182YJG7"/>
<feature type="compositionally biased region" description="Gly residues" evidence="5">
    <location>
        <begin position="151"/>
        <end position="163"/>
    </location>
</feature>
<evidence type="ECO:0000313" key="7">
    <source>
        <dbReference type="Proteomes" id="UP000076408"/>
    </source>
</evidence>
<reference evidence="6" key="2">
    <citation type="submission" date="2020-05" db="UniProtKB">
        <authorList>
            <consortium name="EnsemblMetazoa"/>
        </authorList>
    </citation>
    <scope>IDENTIFICATION</scope>
    <source>
        <strain evidence="6">Indian</strain>
    </source>
</reference>
<dbReference type="Pfam" id="PF00250">
    <property type="entry name" value="Forkhead"/>
    <property type="match status" value="1"/>
</dbReference>
<dbReference type="GO" id="GO:0030154">
    <property type="term" value="P:cell differentiation"/>
    <property type="evidence" value="ECO:0007669"/>
    <property type="project" value="TreeGrafter"/>
</dbReference>
<feature type="region of interest" description="Disordered" evidence="5">
    <location>
        <begin position="512"/>
        <end position="552"/>
    </location>
</feature>
<keyword evidence="3 4" id="KW-0539">Nucleus</keyword>
<dbReference type="PROSITE" id="PS00657">
    <property type="entry name" value="FORK_HEAD_1"/>
    <property type="match status" value="1"/>
</dbReference>
<organism evidence="6 7">
    <name type="scientific">Anopheles stephensi</name>
    <name type="common">Indo-Pakistan malaria mosquito</name>
    <dbReference type="NCBI Taxonomy" id="30069"/>
    <lineage>
        <taxon>Eukaryota</taxon>
        <taxon>Metazoa</taxon>
        <taxon>Ecdysozoa</taxon>
        <taxon>Arthropoda</taxon>
        <taxon>Hexapoda</taxon>
        <taxon>Insecta</taxon>
        <taxon>Pterygota</taxon>
        <taxon>Neoptera</taxon>
        <taxon>Endopterygota</taxon>
        <taxon>Diptera</taxon>
        <taxon>Nematocera</taxon>
        <taxon>Culicoidea</taxon>
        <taxon>Culicidae</taxon>
        <taxon>Anophelinae</taxon>
        <taxon>Anopheles</taxon>
    </lineage>
</organism>
<dbReference type="VEuPathDB" id="VectorBase:ASTEI20_045736"/>
<dbReference type="VEuPathDB" id="VectorBase:ASTE010397"/>
<feature type="region of interest" description="Disordered" evidence="5">
    <location>
        <begin position="312"/>
        <end position="400"/>
    </location>
</feature>
<dbReference type="Gene3D" id="1.10.10.10">
    <property type="entry name" value="Winged helix-like DNA-binding domain superfamily/Winged helix DNA-binding domain"/>
    <property type="match status" value="1"/>
</dbReference>
<dbReference type="GO" id="GO:0005634">
    <property type="term" value="C:nucleus"/>
    <property type="evidence" value="ECO:0007669"/>
    <property type="project" value="UniProtKB-SubCell"/>
</dbReference>
<feature type="DNA-binding region" description="Fork-head" evidence="4">
    <location>
        <begin position="67"/>
        <end position="193"/>
    </location>
</feature>
<keyword evidence="7" id="KW-1185">Reference proteome</keyword>
<dbReference type="FunFam" id="1.10.10.10:FF:000598">
    <property type="entry name" value="forkhead box protein I1 isoform X2"/>
    <property type="match status" value="1"/>
</dbReference>
<dbReference type="InterPro" id="IPR050211">
    <property type="entry name" value="FOX_domain-containing"/>
</dbReference>
<keyword evidence="1" id="KW-0217">Developmental protein</keyword>
<dbReference type="InterPro" id="IPR001766">
    <property type="entry name" value="Fork_head_dom"/>
</dbReference>
<dbReference type="PROSITE" id="PS00658">
    <property type="entry name" value="FORK_HEAD_2"/>
    <property type="match status" value="1"/>
</dbReference>
<dbReference type="STRING" id="30069.A0A182YJG7"/>
<protein>
    <submittedName>
        <fullName evidence="6">Uncharacterized protein</fullName>
    </submittedName>
</protein>
<dbReference type="GO" id="GO:0000978">
    <property type="term" value="F:RNA polymerase II cis-regulatory region sequence-specific DNA binding"/>
    <property type="evidence" value="ECO:0007669"/>
    <property type="project" value="TreeGrafter"/>
</dbReference>
<dbReference type="PRINTS" id="PR00053">
    <property type="entry name" value="FORKHEAD"/>
</dbReference>
<dbReference type="PANTHER" id="PTHR11829:SF388">
    <property type="entry name" value="FORK HEAD DOMAIN-CONTAINING PROTEIN L1-RELATED"/>
    <property type="match status" value="1"/>
</dbReference>
<evidence type="ECO:0000313" key="6">
    <source>
        <dbReference type="EnsemblMetazoa" id="ASTEI08603-PA"/>
    </source>
</evidence>
<dbReference type="InterPro" id="IPR036388">
    <property type="entry name" value="WH-like_DNA-bd_sf"/>
</dbReference>